<name>A0ACC0UZZ6_9HYPO</name>
<comment type="caution">
    <text evidence="1">The sequence shown here is derived from an EMBL/GenBank/DDBJ whole genome shotgun (WGS) entry which is preliminary data.</text>
</comment>
<gene>
    <name evidence="1" type="ORF">N3K66_007163</name>
</gene>
<reference evidence="1" key="1">
    <citation type="submission" date="2022-10" db="EMBL/GenBank/DDBJ databases">
        <title>Complete Genome of Trichothecium roseum strain YXFP-22015, a Plant Pathogen Isolated from Citrus.</title>
        <authorList>
            <person name="Wang Y."/>
            <person name="Zhu L."/>
        </authorList>
    </citation>
    <scope>NUCLEOTIDE SEQUENCE</scope>
    <source>
        <strain evidence="1">YXFP-22015</strain>
    </source>
</reference>
<sequence>MLGSRFNTPYLPACKYTDTYSRLQQESPNASKTSKVHYLLPASNVKAPLCAAAASALINRYPIPTIVGYKGEGEYDAHKAHIAKLRVISRYLHQFKKEEEDDLVLIVDGFDVLAQAPAEHMIEQYFKLMQQADQKLADSYSITVDEAHNRGLRQTILWGTDKGCFPMRMDEPQCWLIPNSDLPRYVFGPQTGRGDLPFSDSKFLNSGTVIGPLGDLRDLMDGVLQFIGDTWDKDDKYHNSDQLYISKTYARQEYHRLLNRTDGQFSDPEGRKLPDEKKYTSRRSEYHITVDFDSTFTQTQCHNEPFIHKLHYDKLENQALVEMDLFEEGKTFRSYNVRLPSSFYLSMLRLWNEIPEDDVDKSEMSAQEWFRTLRIGTNVATKKQYAFYHNTCSKEHFVDRHRDCWYFNYIKPLLRTAIKAHKANENINSRPIDGRNWKPAQEYPEDSTNDEFGGVFTDHETEEFIPYSEFCKESLSEVLG</sequence>
<dbReference type="EMBL" id="CM047945">
    <property type="protein sequence ID" value="KAI9898803.1"/>
    <property type="molecule type" value="Genomic_DNA"/>
</dbReference>
<organism evidence="1 2">
    <name type="scientific">Trichothecium roseum</name>
    <dbReference type="NCBI Taxonomy" id="47278"/>
    <lineage>
        <taxon>Eukaryota</taxon>
        <taxon>Fungi</taxon>
        <taxon>Dikarya</taxon>
        <taxon>Ascomycota</taxon>
        <taxon>Pezizomycotina</taxon>
        <taxon>Sordariomycetes</taxon>
        <taxon>Hypocreomycetidae</taxon>
        <taxon>Hypocreales</taxon>
        <taxon>Hypocreales incertae sedis</taxon>
        <taxon>Trichothecium</taxon>
    </lineage>
</organism>
<dbReference type="Proteomes" id="UP001163324">
    <property type="component" value="Chromosome 6"/>
</dbReference>
<accession>A0ACC0UZZ6</accession>
<keyword evidence="2" id="KW-1185">Reference proteome</keyword>
<proteinExistence type="predicted"/>
<evidence type="ECO:0000313" key="2">
    <source>
        <dbReference type="Proteomes" id="UP001163324"/>
    </source>
</evidence>
<evidence type="ECO:0000313" key="1">
    <source>
        <dbReference type="EMBL" id="KAI9898803.1"/>
    </source>
</evidence>
<protein>
    <submittedName>
        <fullName evidence="1">Uncharacterized protein</fullName>
    </submittedName>
</protein>